<keyword evidence="6" id="KW-0675">Receptor</keyword>
<feature type="transmembrane region" description="Helical" evidence="8">
    <location>
        <begin position="133"/>
        <end position="154"/>
    </location>
</feature>
<comment type="subcellular location">
    <subcellularLocation>
        <location evidence="1">Membrane</location>
        <topology evidence="1">Multi-pass membrane protein</topology>
    </subcellularLocation>
</comment>
<reference evidence="10" key="1">
    <citation type="submission" date="2021-02" db="EMBL/GenBank/DDBJ databases">
        <authorList>
            <person name="Nowell W R."/>
        </authorList>
    </citation>
    <scope>NUCLEOTIDE SEQUENCE</scope>
</reference>
<dbReference type="PANTHER" id="PTHR24243:SF233">
    <property type="entry name" value="THYROTROPIN-RELEASING HORMONE RECEPTOR"/>
    <property type="match status" value="1"/>
</dbReference>
<dbReference type="EMBL" id="CAJNOG010000254">
    <property type="protein sequence ID" value="CAF1119832.1"/>
    <property type="molecule type" value="Genomic_DNA"/>
</dbReference>
<evidence type="ECO:0000313" key="11">
    <source>
        <dbReference type="EMBL" id="CAF1119832.1"/>
    </source>
</evidence>
<dbReference type="Gene3D" id="1.20.1070.10">
    <property type="entry name" value="Rhodopsin 7-helix transmembrane proteins"/>
    <property type="match status" value="1"/>
</dbReference>
<dbReference type="PROSITE" id="PS50262">
    <property type="entry name" value="G_PROTEIN_RECEP_F1_2"/>
    <property type="match status" value="1"/>
</dbReference>
<evidence type="ECO:0000256" key="5">
    <source>
        <dbReference type="ARBA" id="ARBA00023136"/>
    </source>
</evidence>
<feature type="transmembrane region" description="Helical" evidence="8">
    <location>
        <begin position="235"/>
        <end position="258"/>
    </location>
</feature>
<evidence type="ECO:0000256" key="1">
    <source>
        <dbReference type="ARBA" id="ARBA00004141"/>
    </source>
</evidence>
<feature type="transmembrane region" description="Helical" evidence="8">
    <location>
        <begin position="278"/>
        <end position="300"/>
    </location>
</feature>
<evidence type="ECO:0000313" key="10">
    <source>
        <dbReference type="EMBL" id="CAF1112046.1"/>
    </source>
</evidence>
<evidence type="ECO:0000256" key="2">
    <source>
        <dbReference type="ARBA" id="ARBA00022692"/>
    </source>
</evidence>
<name>A0A814PYF5_9BILA</name>
<dbReference type="AlphaFoldDB" id="A0A814PYF5"/>
<keyword evidence="4" id="KW-0297">G-protein coupled receptor</keyword>
<accession>A0A814PYF5</accession>
<feature type="transmembrane region" description="Helical" evidence="8">
    <location>
        <begin position="50"/>
        <end position="72"/>
    </location>
</feature>
<dbReference type="Proteomes" id="UP000663881">
    <property type="component" value="Unassembled WGS sequence"/>
</dbReference>
<evidence type="ECO:0000256" key="7">
    <source>
        <dbReference type="ARBA" id="ARBA00023224"/>
    </source>
</evidence>
<dbReference type="Proteomes" id="UP000663891">
    <property type="component" value="Unassembled WGS sequence"/>
</dbReference>
<feature type="domain" description="G-protein coupled receptors family 1 profile" evidence="9">
    <location>
        <begin position="30"/>
        <end position="298"/>
    </location>
</feature>
<proteinExistence type="predicted"/>
<dbReference type="EMBL" id="CAJOAY010000648">
    <property type="protein sequence ID" value="CAF3709226.1"/>
    <property type="molecule type" value="Genomic_DNA"/>
</dbReference>
<dbReference type="Proteomes" id="UP000663845">
    <property type="component" value="Unassembled WGS sequence"/>
</dbReference>
<dbReference type="SUPFAM" id="SSF81321">
    <property type="entry name" value="Family A G protein-coupled receptor-like"/>
    <property type="match status" value="1"/>
</dbReference>
<evidence type="ECO:0000313" key="12">
    <source>
        <dbReference type="EMBL" id="CAF3709226.1"/>
    </source>
</evidence>
<evidence type="ECO:0000256" key="3">
    <source>
        <dbReference type="ARBA" id="ARBA00022989"/>
    </source>
</evidence>
<dbReference type="EMBL" id="CAJOAZ010002519">
    <property type="protein sequence ID" value="CAF3936453.1"/>
    <property type="molecule type" value="Genomic_DNA"/>
</dbReference>
<dbReference type="GO" id="GO:0004930">
    <property type="term" value="F:G protein-coupled receptor activity"/>
    <property type="evidence" value="ECO:0007669"/>
    <property type="project" value="UniProtKB-KW"/>
</dbReference>
<feature type="transmembrane region" description="Helical" evidence="8">
    <location>
        <begin position="174"/>
        <end position="199"/>
    </location>
</feature>
<keyword evidence="3 8" id="KW-1133">Transmembrane helix</keyword>
<comment type="caution">
    <text evidence="10">The sequence shown here is derived from an EMBL/GenBank/DDBJ whole genome shotgun (WGS) entry which is preliminary data.</text>
</comment>
<dbReference type="PANTHER" id="PTHR24243">
    <property type="entry name" value="G-PROTEIN COUPLED RECEPTOR"/>
    <property type="match status" value="1"/>
</dbReference>
<evidence type="ECO:0000313" key="14">
    <source>
        <dbReference type="Proteomes" id="UP000663891"/>
    </source>
</evidence>
<dbReference type="EMBL" id="CAJNON010000216">
    <property type="protein sequence ID" value="CAF1112046.1"/>
    <property type="molecule type" value="Genomic_DNA"/>
</dbReference>
<dbReference type="OrthoDB" id="10054699at2759"/>
<keyword evidence="2 8" id="KW-0812">Transmembrane</keyword>
<organism evidence="10 14">
    <name type="scientific">Adineta steineri</name>
    <dbReference type="NCBI Taxonomy" id="433720"/>
    <lineage>
        <taxon>Eukaryota</taxon>
        <taxon>Metazoa</taxon>
        <taxon>Spiralia</taxon>
        <taxon>Gnathifera</taxon>
        <taxon>Rotifera</taxon>
        <taxon>Eurotatoria</taxon>
        <taxon>Bdelloidea</taxon>
        <taxon>Adinetida</taxon>
        <taxon>Adinetidae</taxon>
        <taxon>Adineta</taxon>
    </lineage>
</organism>
<evidence type="ECO:0000313" key="13">
    <source>
        <dbReference type="EMBL" id="CAF3936453.1"/>
    </source>
</evidence>
<evidence type="ECO:0000259" key="9">
    <source>
        <dbReference type="PROSITE" id="PS50262"/>
    </source>
</evidence>
<gene>
    <name evidence="11" type="ORF">JYZ213_LOCUS22414</name>
    <name evidence="12" type="ORF">OKA104_LOCUS13058</name>
    <name evidence="13" type="ORF">OXD698_LOCUS25882</name>
    <name evidence="10" type="ORF">VCS650_LOCUS20699</name>
</gene>
<protein>
    <recommendedName>
        <fullName evidence="9">G-protein coupled receptors family 1 profile domain-containing protein</fullName>
    </recommendedName>
</protein>
<dbReference type="Proteomes" id="UP000663844">
    <property type="component" value="Unassembled WGS sequence"/>
</dbReference>
<keyword evidence="7" id="KW-0807">Transducer</keyword>
<evidence type="ECO:0000256" key="4">
    <source>
        <dbReference type="ARBA" id="ARBA00023040"/>
    </source>
</evidence>
<feature type="transmembrane region" description="Helical" evidence="8">
    <location>
        <begin position="18"/>
        <end position="38"/>
    </location>
</feature>
<feature type="transmembrane region" description="Helical" evidence="8">
    <location>
        <begin position="92"/>
        <end position="113"/>
    </location>
</feature>
<sequence length="327" mass="38048">MSTTAIALNNIYIGITRYYLPVVFVIGLFTNVANILIFSHGRLRTNICSWYFICLSISQILSLFFNGLYRMIVTGWNNGYDYSQISMDLCKFRIYGTILSVVLSRHFLCLILLDRWMITSRSPSLKNKSSLKFGRWLILFSFVFWMLFSIHVPIGNPSVTLSSGCMPPLGSTYFMFYTVYTIVIAILPLFIMILLVFLIKKNLRNRGRTIHPNAFLIQQNSNNLPIQKSRSDFQLIRISVIQIVCFIIFNIIYSTFTLYFEVTSSVVRVGDRLPIEIFVYNIGYCLLITYAPVTFPLYILASSVFRQEFKEYCKRIYQHFMRIINNA</sequence>
<keyword evidence="5 8" id="KW-0472">Membrane</keyword>
<evidence type="ECO:0000256" key="8">
    <source>
        <dbReference type="SAM" id="Phobius"/>
    </source>
</evidence>
<dbReference type="GO" id="GO:0005886">
    <property type="term" value="C:plasma membrane"/>
    <property type="evidence" value="ECO:0007669"/>
    <property type="project" value="TreeGrafter"/>
</dbReference>
<dbReference type="InterPro" id="IPR017452">
    <property type="entry name" value="GPCR_Rhodpsn_7TM"/>
</dbReference>
<evidence type="ECO:0000256" key="6">
    <source>
        <dbReference type="ARBA" id="ARBA00023170"/>
    </source>
</evidence>